<evidence type="ECO:0000313" key="2">
    <source>
        <dbReference type="Proteomes" id="UP000273252"/>
    </source>
</evidence>
<protein>
    <submittedName>
        <fullName evidence="1">DUF3187 family protein</fullName>
    </submittedName>
</protein>
<dbReference type="InterPro" id="IPR021523">
    <property type="entry name" value="DUF3187"/>
</dbReference>
<dbReference type="AlphaFoldDB" id="A0A3A6R7H9"/>
<dbReference type="RefSeq" id="WP_120030315.1">
    <property type="nucleotide sequence ID" value="NZ_QVMU01000004.1"/>
</dbReference>
<dbReference type="SUPFAM" id="SSF56935">
    <property type="entry name" value="Porins"/>
    <property type="match status" value="1"/>
</dbReference>
<gene>
    <name evidence="1" type="ORF">DZ860_07270</name>
</gene>
<proteinExistence type="predicted"/>
<sequence length="314" mass="36217">MSVGLYSANTLAIERYGPVQTYAQSPFHTNSLSPQLRSGFGLSANTIELYGTGTIASIWAETSDYQLDYYQNQIALGGKWQINEQWQLDLHYRWNYAGNNHLDTLTTHFHDWFGIDQNGRDMVDDHNFNIYIPEYGIELSDFRGETLSHGYTAYLQYQLVEQTHHGLSLGMALYFNDAEHGIFSSTKFEQALQLNYGYRHQKHQLDAILSITHRKTPSVFEQLPYRSTTWSTGASYQYAIAERHEAIVQFMVYEGTSNGDDEFSKPSTEFTLAYRYRMDQSAIEFSIIENVFYADNSTDIAFTLGYRYRFDGGF</sequence>
<evidence type="ECO:0000313" key="1">
    <source>
        <dbReference type="EMBL" id="RJX72992.1"/>
    </source>
</evidence>
<accession>A0A3A6R7H9</accession>
<comment type="caution">
    <text evidence="1">The sequence shown here is derived from an EMBL/GenBank/DDBJ whole genome shotgun (WGS) entry which is preliminary data.</text>
</comment>
<dbReference type="OrthoDB" id="5852241at2"/>
<dbReference type="EMBL" id="QVMU01000004">
    <property type="protein sequence ID" value="RJX72992.1"/>
    <property type="molecule type" value="Genomic_DNA"/>
</dbReference>
<reference evidence="1 2" key="1">
    <citation type="submission" date="2018-08" db="EMBL/GenBank/DDBJ databases">
        <title>Vibrio isolated from the Eastern China Marginal Seas.</title>
        <authorList>
            <person name="Li Y."/>
        </authorList>
    </citation>
    <scope>NUCLEOTIDE SEQUENCE [LARGE SCALE GENOMIC DNA]</scope>
    <source>
        <strain evidence="1 2">BEI233</strain>
    </source>
</reference>
<dbReference type="Pfam" id="PF11383">
    <property type="entry name" value="DUF3187"/>
    <property type="match status" value="1"/>
</dbReference>
<organism evidence="1 2">
    <name type="scientific">Vibrio sinensis</name>
    <dbReference type="NCBI Taxonomy" id="2302434"/>
    <lineage>
        <taxon>Bacteria</taxon>
        <taxon>Pseudomonadati</taxon>
        <taxon>Pseudomonadota</taxon>
        <taxon>Gammaproteobacteria</taxon>
        <taxon>Vibrionales</taxon>
        <taxon>Vibrionaceae</taxon>
        <taxon>Vibrio</taxon>
    </lineage>
</organism>
<keyword evidence="2" id="KW-1185">Reference proteome</keyword>
<dbReference type="Proteomes" id="UP000273252">
    <property type="component" value="Unassembled WGS sequence"/>
</dbReference>
<name>A0A3A6R7H9_9VIBR</name>